<accession>A0AC35FG55</accession>
<evidence type="ECO:0000313" key="1">
    <source>
        <dbReference type="Proteomes" id="UP000887580"/>
    </source>
</evidence>
<name>A0AC35FG55_9BILA</name>
<evidence type="ECO:0000313" key="2">
    <source>
        <dbReference type="WBParaSite" id="PS1159_v2.g17153.t1"/>
    </source>
</evidence>
<proteinExistence type="predicted"/>
<protein>
    <submittedName>
        <fullName evidence="2">Non-specific serine/threonine protein kinase</fullName>
    </submittedName>
</protein>
<sequence>MALKVMLLNDEKILQNVILEIKIMKETNKILCSTFIKLIGASIIQGTYLRVSEEDKNDANDGEKEIAEKNVPKLILLLTKGGKELENFLVKSKEELITIVIQVAATMAMGEEMLELEHRDANVSNILVEETKEVVLEYLINGKKFILNSSRIMIKIIDFGKSRLRNGNEIIFSNDWEMDLSESNQSQKHDELHYEIYDQMNKDIGGNWRNYLPATNVLWLLYLIEILTHFDTSLKRSRYPGTKAFQGAEKKPIDAKIRKETAKEFFDAIKKCASAGDIIVAPVKTNQIPHQVPEQKQSHYLNKALPAAIEIRPYNAEQTRIFIFHEVMEQQQTLSIVKAGIICQLNDRTSILAAANTLSRFDLKI</sequence>
<reference evidence="2" key="1">
    <citation type="submission" date="2022-11" db="UniProtKB">
        <authorList>
            <consortium name="WormBaseParasite"/>
        </authorList>
    </citation>
    <scope>IDENTIFICATION</scope>
</reference>
<dbReference type="WBParaSite" id="PS1159_v2.g17153.t1">
    <property type="protein sequence ID" value="PS1159_v2.g17153.t1"/>
    <property type="gene ID" value="PS1159_v2.g17153"/>
</dbReference>
<organism evidence="1 2">
    <name type="scientific">Panagrolaimus sp. PS1159</name>
    <dbReference type="NCBI Taxonomy" id="55785"/>
    <lineage>
        <taxon>Eukaryota</taxon>
        <taxon>Metazoa</taxon>
        <taxon>Ecdysozoa</taxon>
        <taxon>Nematoda</taxon>
        <taxon>Chromadorea</taxon>
        <taxon>Rhabditida</taxon>
        <taxon>Tylenchina</taxon>
        <taxon>Panagrolaimomorpha</taxon>
        <taxon>Panagrolaimoidea</taxon>
        <taxon>Panagrolaimidae</taxon>
        <taxon>Panagrolaimus</taxon>
    </lineage>
</organism>
<dbReference type="Proteomes" id="UP000887580">
    <property type="component" value="Unplaced"/>
</dbReference>